<gene>
    <name evidence="1" type="ORF">COK86_22805</name>
</gene>
<dbReference type="EMBL" id="NVDG01000042">
    <property type="protein sequence ID" value="PFU39208.1"/>
    <property type="molecule type" value="Genomic_DNA"/>
</dbReference>
<proteinExistence type="predicted"/>
<sequence>MQLQSLWTCSYFVSIARNVSNERCYKSKNKGMKRMSQTLTVKVKLIPTNEQIRLL</sequence>
<accession>A0A2B3TR44</accession>
<evidence type="ECO:0000313" key="1">
    <source>
        <dbReference type="EMBL" id="PFU39208.1"/>
    </source>
</evidence>
<feature type="non-terminal residue" evidence="1">
    <location>
        <position position="55"/>
    </location>
</feature>
<evidence type="ECO:0000313" key="2">
    <source>
        <dbReference type="Proteomes" id="UP000224076"/>
    </source>
</evidence>
<dbReference type="AlphaFoldDB" id="A0A2B3TR44"/>
<organism evidence="1 2">
    <name type="scientific">Bacillus cereus</name>
    <dbReference type="NCBI Taxonomy" id="1396"/>
    <lineage>
        <taxon>Bacteria</taxon>
        <taxon>Bacillati</taxon>
        <taxon>Bacillota</taxon>
        <taxon>Bacilli</taxon>
        <taxon>Bacillales</taxon>
        <taxon>Bacillaceae</taxon>
        <taxon>Bacillus</taxon>
        <taxon>Bacillus cereus group</taxon>
    </lineage>
</organism>
<comment type="caution">
    <text evidence="1">The sequence shown here is derived from an EMBL/GenBank/DDBJ whole genome shotgun (WGS) entry which is preliminary data.</text>
</comment>
<dbReference type="Proteomes" id="UP000224076">
    <property type="component" value="Unassembled WGS sequence"/>
</dbReference>
<name>A0A2B3TR44_BACCE</name>
<protein>
    <submittedName>
        <fullName evidence="1">Transposase</fullName>
    </submittedName>
</protein>
<reference evidence="1 2" key="1">
    <citation type="submission" date="2017-09" db="EMBL/GenBank/DDBJ databases">
        <title>Large-scale bioinformatics analysis of Bacillus genomes uncovers conserved roles of natural products in bacterial physiology.</title>
        <authorList>
            <consortium name="Agbiome Team Llc"/>
            <person name="Bleich R.M."/>
            <person name="Grubbs K.J."/>
            <person name="Santa Maria K.C."/>
            <person name="Allen S.E."/>
            <person name="Farag S."/>
            <person name="Shank E.A."/>
            <person name="Bowers A."/>
        </authorList>
    </citation>
    <scope>NUCLEOTIDE SEQUENCE [LARGE SCALE GENOMIC DNA]</scope>
    <source>
        <strain evidence="1 2">AFS061806</strain>
    </source>
</reference>